<evidence type="ECO:0000313" key="1">
    <source>
        <dbReference type="EMBL" id="EDW25371.1"/>
    </source>
</evidence>
<accession>B4GSL2</accession>
<keyword evidence="2" id="KW-1185">Reference proteome</keyword>
<dbReference type="Proteomes" id="UP000008744">
    <property type="component" value="Unassembled WGS sequence"/>
</dbReference>
<reference evidence="1 2" key="1">
    <citation type="journal article" date="2007" name="Nature">
        <title>Evolution of genes and genomes on the Drosophila phylogeny.</title>
        <authorList>
            <consortium name="Drosophila 12 Genomes Consortium"/>
            <person name="Clark A.G."/>
            <person name="Eisen M.B."/>
            <person name="Smith D.R."/>
            <person name="Bergman C.M."/>
            <person name="Oliver B."/>
            <person name="Markow T.A."/>
            <person name="Kaufman T.C."/>
            <person name="Kellis M."/>
            <person name="Gelbart W."/>
            <person name="Iyer V.N."/>
            <person name="Pollard D.A."/>
            <person name="Sackton T.B."/>
            <person name="Larracuente A.M."/>
            <person name="Singh N.D."/>
            <person name="Abad J.P."/>
            <person name="Abt D.N."/>
            <person name="Adryan B."/>
            <person name="Aguade M."/>
            <person name="Akashi H."/>
            <person name="Anderson W.W."/>
            <person name="Aquadro C.F."/>
            <person name="Ardell D.H."/>
            <person name="Arguello R."/>
            <person name="Artieri C.G."/>
            <person name="Barbash D.A."/>
            <person name="Barker D."/>
            <person name="Barsanti P."/>
            <person name="Batterham P."/>
            <person name="Batzoglou S."/>
            <person name="Begun D."/>
            <person name="Bhutkar A."/>
            <person name="Blanco E."/>
            <person name="Bosak S.A."/>
            <person name="Bradley R.K."/>
            <person name="Brand A.D."/>
            <person name="Brent M.R."/>
            <person name="Brooks A.N."/>
            <person name="Brown R.H."/>
            <person name="Butlin R.K."/>
            <person name="Caggese C."/>
            <person name="Calvi B.R."/>
            <person name="Bernardo de Carvalho A."/>
            <person name="Caspi A."/>
            <person name="Castrezana S."/>
            <person name="Celniker S.E."/>
            <person name="Chang J.L."/>
            <person name="Chapple C."/>
            <person name="Chatterji S."/>
            <person name="Chinwalla A."/>
            <person name="Civetta A."/>
            <person name="Clifton S.W."/>
            <person name="Comeron J.M."/>
            <person name="Costello J.C."/>
            <person name="Coyne J.A."/>
            <person name="Daub J."/>
            <person name="David R.G."/>
            <person name="Delcher A.L."/>
            <person name="Delehaunty K."/>
            <person name="Do C.B."/>
            <person name="Ebling H."/>
            <person name="Edwards K."/>
            <person name="Eickbush T."/>
            <person name="Evans J.D."/>
            <person name="Filipski A."/>
            <person name="Findeiss S."/>
            <person name="Freyhult E."/>
            <person name="Fulton L."/>
            <person name="Fulton R."/>
            <person name="Garcia A.C."/>
            <person name="Gardiner A."/>
            <person name="Garfield D.A."/>
            <person name="Garvin B.E."/>
            <person name="Gibson G."/>
            <person name="Gilbert D."/>
            <person name="Gnerre S."/>
            <person name="Godfrey J."/>
            <person name="Good R."/>
            <person name="Gotea V."/>
            <person name="Gravely B."/>
            <person name="Greenberg A.J."/>
            <person name="Griffiths-Jones S."/>
            <person name="Gross S."/>
            <person name="Guigo R."/>
            <person name="Gustafson E.A."/>
            <person name="Haerty W."/>
            <person name="Hahn M.W."/>
            <person name="Halligan D.L."/>
            <person name="Halpern A.L."/>
            <person name="Halter G.M."/>
            <person name="Han M.V."/>
            <person name="Heger A."/>
            <person name="Hillier L."/>
            <person name="Hinrichs A.S."/>
            <person name="Holmes I."/>
            <person name="Hoskins R.A."/>
            <person name="Hubisz M.J."/>
            <person name="Hultmark D."/>
            <person name="Huntley M.A."/>
            <person name="Jaffe D.B."/>
            <person name="Jagadeeshan S."/>
            <person name="Jeck W.R."/>
            <person name="Johnson J."/>
            <person name="Jones C.D."/>
            <person name="Jordan W.C."/>
            <person name="Karpen G.H."/>
            <person name="Kataoka E."/>
            <person name="Keightley P.D."/>
            <person name="Kheradpour P."/>
            <person name="Kirkness E.F."/>
            <person name="Koerich L.B."/>
            <person name="Kristiansen K."/>
            <person name="Kudrna D."/>
            <person name="Kulathinal R.J."/>
            <person name="Kumar S."/>
            <person name="Kwok R."/>
            <person name="Lander E."/>
            <person name="Langley C.H."/>
            <person name="Lapoint R."/>
            <person name="Lazzaro B.P."/>
            <person name="Lee S.J."/>
            <person name="Levesque L."/>
            <person name="Li R."/>
            <person name="Lin C.F."/>
            <person name="Lin M.F."/>
            <person name="Lindblad-Toh K."/>
            <person name="Llopart A."/>
            <person name="Long M."/>
            <person name="Low L."/>
            <person name="Lozovsky E."/>
            <person name="Lu J."/>
            <person name="Luo M."/>
            <person name="Machado C.A."/>
            <person name="Makalowski W."/>
            <person name="Marzo M."/>
            <person name="Matsuda M."/>
            <person name="Matzkin L."/>
            <person name="McAllister B."/>
            <person name="McBride C.S."/>
            <person name="McKernan B."/>
            <person name="McKernan K."/>
            <person name="Mendez-Lago M."/>
            <person name="Minx P."/>
            <person name="Mollenhauer M.U."/>
            <person name="Montooth K."/>
            <person name="Mount S.M."/>
            <person name="Mu X."/>
            <person name="Myers E."/>
            <person name="Negre B."/>
            <person name="Newfeld S."/>
            <person name="Nielsen R."/>
            <person name="Noor M.A."/>
            <person name="O'Grady P."/>
            <person name="Pachter L."/>
            <person name="Papaceit M."/>
            <person name="Parisi M.J."/>
            <person name="Parisi M."/>
            <person name="Parts L."/>
            <person name="Pedersen J.S."/>
            <person name="Pesole G."/>
            <person name="Phillippy A.M."/>
            <person name="Ponting C.P."/>
            <person name="Pop M."/>
            <person name="Porcelli D."/>
            <person name="Powell J.R."/>
            <person name="Prohaska S."/>
            <person name="Pruitt K."/>
            <person name="Puig M."/>
            <person name="Quesneville H."/>
            <person name="Ram K.R."/>
            <person name="Rand D."/>
            <person name="Rasmussen M.D."/>
            <person name="Reed L.K."/>
            <person name="Reenan R."/>
            <person name="Reily A."/>
            <person name="Remington K.A."/>
            <person name="Rieger T.T."/>
            <person name="Ritchie M.G."/>
            <person name="Robin C."/>
            <person name="Rogers Y.H."/>
            <person name="Rohde C."/>
            <person name="Rozas J."/>
            <person name="Rubenfield M.J."/>
            <person name="Ruiz A."/>
            <person name="Russo S."/>
            <person name="Salzberg S.L."/>
            <person name="Sanchez-Gracia A."/>
            <person name="Saranga D.J."/>
            <person name="Sato H."/>
            <person name="Schaeffer S.W."/>
            <person name="Schatz M.C."/>
            <person name="Schlenke T."/>
            <person name="Schwartz R."/>
            <person name="Segarra C."/>
            <person name="Singh R.S."/>
            <person name="Sirot L."/>
            <person name="Sirota M."/>
            <person name="Sisneros N.B."/>
            <person name="Smith C.D."/>
            <person name="Smith T.F."/>
            <person name="Spieth J."/>
            <person name="Stage D.E."/>
            <person name="Stark A."/>
            <person name="Stephan W."/>
            <person name="Strausberg R.L."/>
            <person name="Strempel S."/>
            <person name="Sturgill D."/>
            <person name="Sutton G."/>
            <person name="Sutton G.G."/>
            <person name="Tao W."/>
            <person name="Teichmann S."/>
            <person name="Tobari Y.N."/>
            <person name="Tomimura Y."/>
            <person name="Tsolas J.M."/>
            <person name="Valente V.L."/>
            <person name="Venter E."/>
            <person name="Venter J.C."/>
            <person name="Vicario S."/>
            <person name="Vieira F.G."/>
            <person name="Vilella A.J."/>
            <person name="Villasante A."/>
            <person name="Walenz B."/>
            <person name="Wang J."/>
            <person name="Wasserman M."/>
            <person name="Watts T."/>
            <person name="Wilson D."/>
            <person name="Wilson R.K."/>
            <person name="Wing R.A."/>
            <person name="Wolfner M.F."/>
            <person name="Wong A."/>
            <person name="Wong G.K."/>
            <person name="Wu C.I."/>
            <person name="Wu G."/>
            <person name="Yamamoto D."/>
            <person name="Yang H.P."/>
            <person name="Yang S.P."/>
            <person name="Yorke J.A."/>
            <person name="Yoshida K."/>
            <person name="Zdobnov E."/>
            <person name="Zhang P."/>
            <person name="Zhang Y."/>
            <person name="Zimin A.V."/>
            <person name="Baldwin J."/>
            <person name="Abdouelleil A."/>
            <person name="Abdulkadir J."/>
            <person name="Abebe A."/>
            <person name="Abera B."/>
            <person name="Abreu J."/>
            <person name="Acer S.C."/>
            <person name="Aftuck L."/>
            <person name="Alexander A."/>
            <person name="An P."/>
            <person name="Anderson E."/>
            <person name="Anderson S."/>
            <person name="Arachi H."/>
            <person name="Azer M."/>
            <person name="Bachantsang P."/>
            <person name="Barry A."/>
            <person name="Bayul T."/>
            <person name="Berlin A."/>
            <person name="Bessette D."/>
            <person name="Bloom T."/>
            <person name="Blye J."/>
            <person name="Boguslavskiy L."/>
            <person name="Bonnet C."/>
            <person name="Boukhgalter B."/>
            <person name="Bourzgui I."/>
            <person name="Brown A."/>
            <person name="Cahill P."/>
            <person name="Channer S."/>
            <person name="Cheshatsang Y."/>
            <person name="Chuda L."/>
            <person name="Citroen M."/>
            <person name="Collymore A."/>
            <person name="Cooke P."/>
            <person name="Costello M."/>
            <person name="D'Aco K."/>
            <person name="Daza R."/>
            <person name="De Haan G."/>
            <person name="DeGray S."/>
            <person name="DeMaso C."/>
            <person name="Dhargay N."/>
            <person name="Dooley K."/>
            <person name="Dooley E."/>
            <person name="Doricent M."/>
            <person name="Dorje P."/>
            <person name="Dorjee K."/>
            <person name="Dupes A."/>
            <person name="Elong R."/>
            <person name="Falk J."/>
            <person name="Farina A."/>
            <person name="Faro S."/>
            <person name="Ferguson D."/>
            <person name="Fisher S."/>
            <person name="Foley C.D."/>
            <person name="Franke A."/>
            <person name="Friedrich D."/>
            <person name="Gadbois L."/>
            <person name="Gearin G."/>
            <person name="Gearin C.R."/>
            <person name="Giannoukos G."/>
            <person name="Goode T."/>
            <person name="Graham J."/>
            <person name="Grandbois E."/>
            <person name="Grewal S."/>
            <person name="Gyaltsen K."/>
            <person name="Hafez N."/>
            <person name="Hagos B."/>
            <person name="Hall J."/>
            <person name="Henson C."/>
            <person name="Hollinger A."/>
            <person name="Honan T."/>
            <person name="Huard M.D."/>
            <person name="Hughes L."/>
            <person name="Hurhula B."/>
            <person name="Husby M.E."/>
            <person name="Kamat A."/>
            <person name="Kanga B."/>
            <person name="Kashin S."/>
            <person name="Khazanovich D."/>
            <person name="Kisner P."/>
            <person name="Lance K."/>
            <person name="Lara M."/>
            <person name="Lee W."/>
            <person name="Lennon N."/>
            <person name="Letendre F."/>
            <person name="LeVine R."/>
            <person name="Lipovsky A."/>
            <person name="Liu X."/>
            <person name="Liu J."/>
            <person name="Liu S."/>
            <person name="Lokyitsang T."/>
            <person name="Lokyitsang Y."/>
            <person name="Lubonja R."/>
            <person name="Lui A."/>
            <person name="MacDonald P."/>
            <person name="Magnisalis V."/>
            <person name="Maru K."/>
            <person name="Matthews C."/>
            <person name="McCusker W."/>
            <person name="McDonough S."/>
            <person name="Mehta T."/>
            <person name="Meldrim J."/>
            <person name="Meneus L."/>
            <person name="Mihai O."/>
            <person name="Mihalev A."/>
            <person name="Mihova T."/>
            <person name="Mittelman R."/>
            <person name="Mlenga V."/>
            <person name="Montmayeur A."/>
            <person name="Mulrain L."/>
            <person name="Navidi A."/>
            <person name="Naylor J."/>
            <person name="Negash T."/>
            <person name="Nguyen T."/>
            <person name="Nguyen N."/>
            <person name="Nicol R."/>
            <person name="Norbu C."/>
            <person name="Norbu N."/>
            <person name="Novod N."/>
            <person name="O'Neill B."/>
            <person name="Osman S."/>
            <person name="Markiewicz E."/>
            <person name="Oyono O.L."/>
            <person name="Patti C."/>
            <person name="Phunkhang P."/>
            <person name="Pierre F."/>
            <person name="Priest M."/>
            <person name="Raghuraman S."/>
            <person name="Rege F."/>
            <person name="Reyes R."/>
            <person name="Rise C."/>
            <person name="Rogov P."/>
            <person name="Ross K."/>
            <person name="Ryan E."/>
            <person name="Settipalli S."/>
            <person name="Shea T."/>
            <person name="Sherpa N."/>
            <person name="Shi L."/>
            <person name="Shih D."/>
            <person name="Sparrow T."/>
            <person name="Spaulding J."/>
            <person name="Stalker J."/>
            <person name="Stange-Thomann N."/>
            <person name="Stavropoulos S."/>
            <person name="Stone C."/>
            <person name="Strader C."/>
            <person name="Tesfaye S."/>
            <person name="Thomson T."/>
            <person name="Thoulutsang Y."/>
            <person name="Thoulutsang D."/>
            <person name="Topham K."/>
            <person name="Topping I."/>
            <person name="Tsamla T."/>
            <person name="Vassiliev H."/>
            <person name="Vo A."/>
            <person name="Wangchuk T."/>
            <person name="Wangdi T."/>
            <person name="Weiand M."/>
            <person name="Wilkinson J."/>
            <person name="Wilson A."/>
            <person name="Yadav S."/>
            <person name="Young G."/>
            <person name="Yu Q."/>
            <person name="Zembek L."/>
            <person name="Zhong D."/>
            <person name="Zimmer A."/>
            <person name="Zwirko Z."/>
            <person name="Jaffe D.B."/>
            <person name="Alvarez P."/>
            <person name="Brockman W."/>
            <person name="Butler J."/>
            <person name="Chin C."/>
            <person name="Gnerre S."/>
            <person name="Grabherr M."/>
            <person name="Kleber M."/>
            <person name="Mauceli E."/>
            <person name="MacCallum I."/>
        </authorList>
    </citation>
    <scope>NUCLEOTIDE SEQUENCE [LARGE SCALE GENOMIC DNA]</scope>
    <source>
        <strain evidence="2">MSH-3 / Tucson 14011-0111.49</strain>
    </source>
</reference>
<protein>
    <submittedName>
        <fullName evidence="1">GL26466</fullName>
    </submittedName>
</protein>
<proteinExistence type="predicted"/>
<gene>
    <name evidence="1" type="primary">Dper\GL26466</name>
    <name evidence="1" type="ORF">Dper_GL26466</name>
</gene>
<name>B4GSL2_DROPE</name>
<dbReference type="HOGENOM" id="CLU_3108600_0_0_1"/>
<dbReference type="EMBL" id="CH479189">
    <property type="protein sequence ID" value="EDW25371.1"/>
    <property type="molecule type" value="Genomic_DNA"/>
</dbReference>
<dbReference type="AlphaFoldDB" id="B4GSL2"/>
<organism evidence="2">
    <name type="scientific">Drosophila persimilis</name>
    <name type="common">Fruit fly</name>
    <dbReference type="NCBI Taxonomy" id="7234"/>
    <lineage>
        <taxon>Eukaryota</taxon>
        <taxon>Metazoa</taxon>
        <taxon>Ecdysozoa</taxon>
        <taxon>Arthropoda</taxon>
        <taxon>Hexapoda</taxon>
        <taxon>Insecta</taxon>
        <taxon>Pterygota</taxon>
        <taxon>Neoptera</taxon>
        <taxon>Endopterygota</taxon>
        <taxon>Diptera</taxon>
        <taxon>Brachycera</taxon>
        <taxon>Muscomorpha</taxon>
        <taxon>Ephydroidea</taxon>
        <taxon>Drosophilidae</taxon>
        <taxon>Drosophila</taxon>
        <taxon>Sophophora</taxon>
    </lineage>
</organism>
<evidence type="ECO:0000313" key="2">
    <source>
        <dbReference type="Proteomes" id="UP000008744"/>
    </source>
</evidence>
<sequence length="51" mass="5725">MLNYFSGKEFLGANLNCFWIVDCGCCLRYSSGQLLPQHAVFVAASRIVPKR</sequence>